<gene>
    <name evidence="2" type="ORF">CWS72_00750</name>
</gene>
<protein>
    <submittedName>
        <fullName evidence="2">MarR family transcriptional regulator</fullName>
    </submittedName>
</protein>
<proteinExistence type="predicted"/>
<dbReference type="Gene3D" id="1.10.10.10">
    <property type="entry name" value="Winged helix-like DNA-binding domain superfamily/Winged helix DNA-binding domain"/>
    <property type="match status" value="1"/>
</dbReference>
<evidence type="ECO:0000313" key="3">
    <source>
        <dbReference type="Proteomes" id="UP000233293"/>
    </source>
</evidence>
<comment type="caution">
    <text evidence="2">The sequence shown here is derived from an EMBL/GenBank/DDBJ whole genome shotgun (WGS) entry which is preliminary data.</text>
</comment>
<dbReference type="SMART" id="SM00347">
    <property type="entry name" value="HTH_MARR"/>
    <property type="match status" value="1"/>
</dbReference>
<dbReference type="InterPro" id="IPR000835">
    <property type="entry name" value="HTH_MarR-typ"/>
</dbReference>
<dbReference type="OrthoDB" id="9793286at2"/>
<feature type="domain" description="HTH marR-type" evidence="1">
    <location>
        <begin position="66"/>
        <end position="201"/>
    </location>
</feature>
<dbReference type="Pfam" id="PF13463">
    <property type="entry name" value="HTH_27"/>
    <property type="match status" value="1"/>
</dbReference>
<dbReference type="Proteomes" id="UP000233293">
    <property type="component" value="Unassembled WGS sequence"/>
</dbReference>
<sequence length="212" mass="24732">MSTKDVHNRTADEPLGGASRPAKIQASGYSKDILVQDAAPLIYESIDWVLRNIRYDHIIHPVSEPYFNIVRLVERLHRHFLDVLRTELRRLDVEDINAVQALLLYNIGEAEVVIRDLKDRGYYHGSNVSYNIKKLTEFEYLEQERCSHDRRSIRLKLTDKGMRLCNGIRELQNRLAAKILTSPETQKGLEVATQSMLHVERTWTDFIRYGRE</sequence>
<keyword evidence="3" id="KW-1185">Reference proteome</keyword>
<dbReference type="EMBL" id="PIUM01000001">
    <property type="protein sequence ID" value="PKU26414.1"/>
    <property type="molecule type" value="Genomic_DNA"/>
</dbReference>
<dbReference type="GO" id="GO:0003700">
    <property type="term" value="F:DNA-binding transcription factor activity"/>
    <property type="evidence" value="ECO:0007669"/>
    <property type="project" value="InterPro"/>
</dbReference>
<dbReference type="GO" id="GO:0006950">
    <property type="term" value="P:response to stress"/>
    <property type="evidence" value="ECO:0007669"/>
    <property type="project" value="TreeGrafter"/>
</dbReference>
<organism evidence="2 3">
    <name type="scientific">Telmatospirillum siberiense</name>
    <dbReference type="NCBI Taxonomy" id="382514"/>
    <lineage>
        <taxon>Bacteria</taxon>
        <taxon>Pseudomonadati</taxon>
        <taxon>Pseudomonadota</taxon>
        <taxon>Alphaproteobacteria</taxon>
        <taxon>Rhodospirillales</taxon>
        <taxon>Rhodospirillaceae</taxon>
        <taxon>Telmatospirillum</taxon>
    </lineage>
</organism>
<evidence type="ECO:0000313" key="2">
    <source>
        <dbReference type="EMBL" id="PKU26414.1"/>
    </source>
</evidence>
<accession>A0A2N3Q182</accession>
<dbReference type="PROSITE" id="PS50995">
    <property type="entry name" value="HTH_MARR_2"/>
    <property type="match status" value="1"/>
</dbReference>
<dbReference type="SUPFAM" id="SSF46785">
    <property type="entry name" value="Winged helix' DNA-binding domain"/>
    <property type="match status" value="1"/>
</dbReference>
<dbReference type="InterPro" id="IPR036390">
    <property type="entry name" value="WH_DNA-bd_sf"/>
</dbReference>
<dbReference type="PANTHER" id="PTHR33164">
    <property type="entry name" value="TRANSCRIPTIONAL REGULATOR, MARR FAMILY"/>
    <property type="match status" value="1"/>
</dbReference>
<name>A0A2N3Q182_9PROT</name>
<dbReference type="PANTHER" id="PTHR33164:SF102">
    <property type="entry name" value="TRANSCRIPTIONAL REGULATORY PROTEIN"/>
    <property type="match status" value="1"/>
</dbReference>
<dbReference type="AlphaFoldDB" id="A0A2N3Q182"/>
<dbReference type="InterPro" id="IPR039422">
    <property type="entry name" value="MarR/SlyA-like"/>
</dbReference>
<dbReference type="InterPro" id="IPR036388">
    <property type="entry name" value="WH-like_DNA-bd_sf"/>
</dbReference>
<evidence type="ECO:0000259" key="1">
    <source>
        <dbReference type="PROSITE" id="PS50995"/>
    </source>
</evidence>
<reference evidence="3" key="1">
    <citation type="submission" date="2017-12" db="EMBL/GenBank/DDBJ databases">
        <title>Draft genome sequence of Telmatospirillum siberiense 26-4b1T, an acidotolerant peatland alphaproteobacterium potentially involved in sulfur cycling.</title>
        <authorList>
            <person name="Hausmann B."/>
            <person name="Pjevac P."/>
            <person name="Schreck K."/>
            <person name="Herbold C.W."/>
            <person name="Daims H."/>
            <person name="Wagner M."/>
            <person name="Pester M."/>
            <person name="Loy A."/>
        </authorList>
    </citation>
    <scope>NUCLEOTIDE SEQUENCE [LARGE SCALE GENOMIC DNA]</scope>
    <source>
        <strain evidence="3">26-4b1</strain>
    </source>
</reference>